<dbReference type="Pfam" id="PF12728">
    <property type="entry name" value="HTH_17"/>
    <property type="match status" value="1"/>
</dbReference>
<dbReference type="AlphaFoldDB" id="A0A1G8FKX3"/>
<sequence>MEKALTLKEAAALLGVSYSTVYTHKEDLGFFQIGNQWRVWPETLRQNLEKRSEEKTPKPVAATPGPQVGVPARSRQRMPPARAAELAAVDRELDELLARKPPKRRS</sequence>
<accession>A0A1G8FKX3</accession>
<name>A0A1G8FKX3_9BURK</name>
<dbReference type="EMBL" id="FNCJ01000013">
    <property type="protein sequence ID" value="SDH82810.1"/>
    <property type="molecule type" value="Genomic_DNA"/>
</dbReference>
<evidence type="ECO:0000259" key="2">
    <source>
        <dbReference type="Pfam" id="PF12728"/>
    </source>
</evidence>
<dbReference type="GO" id="GO:0003677">
    <property type="term" value="F:DNA binding"/>
    <property type="evidence" value="ECO:0007669"/>
    <property type="project" value="InterPro"/>
</dbReference>
<reference evidence="3 4" key="1">
    <citation type="submission" date="2016-10" db="EMBL/GenBank/DDBJ databases">
        <authorList>
            <person name="de Groot N.N."/>
        </authorList>
    </citation>
    <scope>NUCLEOTIDE SEQUENCE [LARGE SCALE GENOMIC DNA]</scope>
    <source>
        <strain evidence="3 4">LMG 2247</strain>
    </source>
</reference>
<dbReference type="InterPro" id="IPR010093">
    <property type="entry name" value="SinI_DNA-bd"/>
</dbReference>
<dbReference type="InterPro" id="IPR041657">
    <property type="entry name" value="HTH_17"/>
</dbReference>
<feature type="domain" description="Helix-turn-helix" evidence="2">
    <location>
        <begin position="5"/>
        <end position="52"/>
    </location>
</feature>
<evidence type="ECO:0000256" key="1">
    <source>
        <dbReference type="SAM" id="MobiDB-lite"/>
    </source>
</evidence>
<feature type="compositionally biased region" description="Basic and acidic residues" evidence="1">
    <location>
        <begin position="48"/>
        <end position="57"/>
    </location>
</feature>
<evidence type="ECO:0000313" key="3">
    <source>
        <dbReference type="EMBL" id="SDH82810.1"/>
    </source>
</evidence>
<dbReference type="Proteomes" id="UP000199706">
    <property type="component" value="Unassembled WGS sequence"/>
</dbReference>
<dbReference type="OrthoDB" id="982642at2"/>
<protein>
    <submittedName>
        <fullName evidence="3">DNA binding domain-containing protein, excisionase family</fullName>
    </submittedName>
</protein>
<proteinExistence type="predicted"/>
<dbReference type="NCBIfam" id="TIGR01764">
    <property type="entry name" value="excise"/>
    <property type="match status" value="1"/>
</dbReference>
<organism evidence="3 4">
    <name type="scientific">Paraburkholderia phenazinium</name>
    <dbReference type="NCBI Taxonomy" id="60549"/>
    <lineage>
        <taxon>Bacteria</taxon>
        <taxon>Pseudomonadati</taxon>
        <taxon>Pseudomonadota</taxon>
        <taxon>Betaproteobacteria</taxon>
        <taxon>Burkholderiales</taxon>
        <taxon>Burkholderiaceae</taxon>
        <taxon>Paraburkholderia</taxon>
    </lineage>
</organism>
<feature type="region of interest" description="Disordered" evidence="1">
    <location>
        <begin position="48"/>
        <end position="83"/>
    </location>
</feature>
<dbReference type="RefSeq" id="WP_090688481.1">
    <property type="nucleotide sequence ID" value="NZ_CADERL010000013.1"/>
</dbReference>
<gene>
    <name evidence="3" type="ORF">SAMN05216466_113232</name>
</gene>
<evidence type="ECO:0000313" key="4">
    <source>
        <dbReference type="Proteomes" id="UP000199706"/>
    </source>
</evidence>